<dbReference type="PROSITE" id="PS50262">
    <property type="entry name" value="G_PROTEIN_RECEP_F1_2"/>
    <property type="match status" value="1"/>
</dbReference>
<keyword evidence="4 5" id="KW-0472">Membrane</keyword>
<sequence length="311" mass="36611">MIPSTVRFWAFLLTFIPSIFCSSFTLYHLLCTRRLRRALNNHVIAILLVICLISQVTFYPWILYYYHHQGVWGRSRIFCVIWGFLDWLLYVLHTMLFAWATVERHIIIFHDGWVSTKRKRFLVHYLPIILLVLYLSIFYTIMYFFPPCENRIRPAQLLCIFPCLYDKNAISLSDFIINQLVPILTIALFSIGLLVRVLRQKYRMHRTINWRKHRKMVIQTLSISLLYLTILLPYAIVYILGNVYGLSTSTVTDLSTCTVFFSYFILLFFPFVSAFSLPGLITRLKNIFHLPLRARRLSQPILTVTACGSDS</sequence>
<dbReference type="GO" id="GO:0004930">
    <property type="term" value="F:G protein-coupled receptor activity"/>
    <property type="evidence" value="ECO:0007669"/>
    <property type="project" value="InterPro"/>
</dbReference>
<feature type="transmembrane region" description="Helical" evidence="5">
    <location>
        <begin position="260"/>
        <end position="281"/>
    </location>
</feature>
<feature type="transmembrane region" description="Helical" evidence="5">
    <location>
        <begin position="175"/>
        <end position="195"/>
    </location>
</feature>
<dbReference type="AlphaFoldDB" id="A0A816WIX7"/>
<evidence type="ECO:0000313" key="7">
    <source>
        <dbReference type="EMBL" id="CAF2134101.1"/>
    </source>
</evidence>
<dbReference type="GO" id="GO:0016020">
    <property type="term" value="C:membrane"/>
    <property type="evidence" value="ECO:0007669"/>
    <property type="project" value="UniProtKB-SubCell"/>
</dbReference>
<feature type="transmembrane region" description="Helical" evidence="5">
    <location>
        <begin position="42"/>
        <end position="63"/>
    </location>
</feature>
<gene>
    <name evidence="7" type="ORF">MBJ925_LOCUS28136</name>
</gene>
<feature type="transmembrane region" description="Helical" evidence="5">
    <location>
        <begin position="216"/>
        <end position="240"/>
    </location>
</feature>
<comment type="subcellular location">
    <subcellularLocation>
        <location evidence="1">Membrane</location>
    </subcellularLocation>
</comment>
<evidence type="ECO:0000313" key="8">
    <source>
        <dbReference type="Proteomes" id="UP000663824"/>
    </source>
</evidence>
<comment type="caution">
    <text evidence="7">The sequence shown here is derived from an EMBL/GenBank/DDBJ whole genome shotgun (WGS) entry which is preliminary data.</text>
</comment>
<evidence type="ECO:0000256" key="4">
    <source>
        <dbReference type="ARBA" id="ARBA00023136"/>
    </source>
</evidence>
<proteinExistence type="predicted"/>
<dbReference type="InterPro" id="IPR017452">
    <property type="entry name" value="GPCR_Rhodpsn_7TM"/>
</dbReference>
<dbReference type="SUPFAM" id="SSF81321">
    <property type="entry name" value="Family A G protein-coupled receptor-like"/>
    <property type="match status" value="1"/>
</dbReference>
<organism evidence="7 8">
    <name type="scientific">Rotaria magnacalcarata</name>
    <dbReference type="NCBI Taxonomy" id="392030"/>
    <lineage>
        <taxon>Eukaryota</taxon>
        <taxon>Metazoa</taxon>
        <taxon>Spiralia</taxon>
        <taxon>Gnathifera</taxon>
        <taxon>Rotifera</taxon>
        <taxon>Eurotatoria</taxon>
        <taxon>Bdelloidea</taxon>
        <taxon>Philodinida</taxon>
        <taxon>Philodinidae</taxon>
        <taxon>Rotaria</taxon>
    </lineage>
</organism>
<feature type="domain" description="G-protein coupled receptors family 1 profile" evidence="6">
    <location>
        <begin position="21"/>
        <end position="273"/>
    </location>
</feature>
<dbReference type="InterPro" id="IPR000276">
    <property type="entry name" value="GPCR_Rhodpsn"/>
</dbReference>
<dbReference type="Gene3D" id="1.20.1070.10">
    <property type="entry name" value="Rhodopsin 7-helix transmembrane proteins"/>
    <property type="match status" value="1"/>
</dbReference>
<keyword evidence="3 5" id="KW-1133">Transmembrane helix</keyword>
<feature type="transmembrane region" description="Helical" evidence="5">
    <location>
        <begin position="75"/>
        <end position="100"/>
    </location>
</feature>
<name>A0A816WIX7_9BILA</name>
<dbReference type="CDD" id="cd00637">
    <property type="entry name" value="7tm_classA_rhodopsin-like"/>
    <property type="match status" value="1"/>
</dbReference>
<protein>
    <recommendedName>
        <fullName evidence="6">G-protein coupled receptors family 1 profile domain-containing protein</fullName>
    </recommendedName>
</protein>
<reference evidence="7" key="1">
    <citation type="submission" date="2021-02" db="EMBL/GenBank/DDBJ databases">
        <authorList>
            <person name="Nowell W R."/>
        </authorList>
    </citation>
    <scope>NUCLEOTIDE SEQUENCE</scope>
</reference>
<evidence type="ECO:0000256" key="1">
    <source>
        <dbReference type="ARBA" id="ARBA00004370"/>
    </source>
</evidence>
<evidence type="ECO:0000256" key="2">
    <source>
        <dbReference type="ARBA" id="ARBA00022692"/>
    </source>
</evidence>
<evidence type="ECO:0000256" key="5">
    <source>
        <dbReference type="SAM" id="Phobius"/>
    </source>
</evidence>
<dbReference type="EMBL" id="CAJNRE010015051">
    <property type="protein sequence ID" value="CAF2134101.1"/>
    <property type="molecule type" value="Genomic_DNA"/>
</dbReference>
<accession>A0A816WIX7</accession>
<keyword evidence="2 5" id="KW-0812">Transmembrane</keyword>
<dbReference type="Pfam" id="PF00001">
    <property type="entry name" value="7tm_1"/>
    <property type="match status" value="1"/>
</dbReference>
<feature type="transmembrane region" description="Helical" evidence="5">
    <location>
        <begin position="6"/>
        <end position="30"/>
    </location>
</feature>
<evidence type="ECO:0000259" key="6">
    <source>
        <dbReference type="PROSITE" id="PS50262"/>
    </source>
</evidence>
<feature type="transmembrane region" description="Helical" evidence="5">
    <location>
        <begin position="121"/>
        <end position="145"/>
    </location>
</feature>
<evidence type="ECO:0000256" key="3">
    <source>
        <dbReference type="ARBA" id="ARBA00022989"/>
    </source>
</evidence>
<dbReference type="Proteomes" id="UP000663824">
    <property type="component" value="Unassembled WGS sequence"/>
</dbReference>